<dbReference type="AlphaFoldDB" id="A0A2H0R2G3"/>
<name>A0A2H0R2G3_9BACT</name>
<reference evidence="1 2" key="1">
    <citation type="submission" date="2017-09" db="EMBL/GenBank/DDBJ databases">
        <title>Depth-based differentiation of microbial function through sediment-hosted aquifers and enrichment of novel symbionts in the deep terrestrial subsurface.</title>
        <authorList>
            <person name="Probst A.J."/>
            <person name="Ladd B."/>
            <person name="Jarett J.K."/>
            <person name="Geller-Mcgrath D.E."/>
            <person name="Sieber C.M."/>
            <person name="Emerson J.B."/>
            <person name="Anantharaman K."/>
            <person name="Thomas B.C."/>
            <person name="Malmstrom R."/>
            <person name="Stieglmeier M."/>
            <person name="Klingl A."/>
            <person name="Woyke T."/>
            <person name="Ryan C.M."/>
            <person name="Banfield J.F."/>
        </authorList>
    </citation>
    <scope>NUCLEOTIDE SEQUENCE [LARGE SCALE GENOMIC DNA]</scope>
    <source>
        <strain evidence="1">CG10_big_fil_rev_8_21_14_0_10_34_34</strain>
    </source>
</reference>
<proteinExistence type="predicted"/>
<dbReference type="EMBL" id="PCXM01000018">
    <property type="protein sequence ID" value="PIR40214.1"/>
    <property type="molecule type" value="Genomic_DNA"/>
</dbReference>
<evidence type="ECO:0000313" key="2">
    <source>
        <dbReference type="Proteomes" id="UP000230828"/>
    </source>
</evidence>
<protein>
    <submittedName>
        <fullName evidence="1">Uncharacterized protein</fullName>
    </submittedName>
</protein>
<comment type="caution">
    <text evidence="1">The sequence shown here is derived from an EMBL/GenBank/DDBJ whole genome shotgun (WGS) entry which is preliminary data.</text>
</comment>
<gene>
    <name evidence="1" type="ORF">COV33_01000</name>
</gene>
<accession>A0A2H0R2G3</accession>
<evidence type="ECO:0000313" key="1">
    <source>
        <dbReference type="EMBL" id="PIR40214.1"/>
    </source>
</evidence>
<organism evidence="1 2">
    <name type="scientific">Candidatus Zambryskibacteria bacterium CG10_big_fil_rev_8_21_14_0_10_34_34</name>
    <dbReference type="NCBI Taxonomy" id="1975114"/>
    <lineage>
        <taxon>Bacteria</taxon>
        <taxon>Candidatus Zambryskiibacteriota</taxon>
    </lineage>
</organism>
<dbReference type="Proteomes" id="UP000230828">
    <property type="component" value="Unassembled WGS sequence"/>
</dbReference>
<sequence>MPYAITIPEELEERIRTGKIPETELVRALEQYVSNHPSLAGVIDSERADNGERKTQQEWISFFNEQGKAMISAPDVYRAAKIGSDELVRKLKEDFSQSRPSNKYDTRIGLVTSTRIVYNAHNQEATITHNTGSSIVEPQEYKVMIPHYFHKREYEVLRSEGGLAFLRALFDTNDRPGVIEEVLIRLSGKSREMFAGYPVCEGTKIWTPKVDGEWLSQSREIVNAGKKVGRNYQAPVEFKYRTDHHLGFRYYGDLEIFAYYGIGSYWEPNGFSRGVVYPELKLDKSVHTSKTLSKVKRFFSGS</sequence>